<dbReference type="GO" id="GO:0008270">
    <property type="term" value="F:zinc ion binding"/>
    <property type="evidence" value="ECO:0007669"/>
    <property type="project" value="UniProtKB-KW"/>
</dbReference>
<dbReference type="GO" id="GO:0006513">
    <property type="term" value="P:protein monoubiquitination"/>
    <property type="evidence" value="ECO:0007669"/>
    <property type="project" value="TreeGrafter"/>
</dbReference>
<evidence type="ECO:0000256" key="1">
    <source>
        <dbReference type="ARBA" id="ARBA00004585"/>
    </source>
</evidence>
<keyword evidence="5" id="KW-0813">Transport</keyword>
<evidence type="ECO:0000256" key="3">
    <source>
        <dbReference type="ARBA" id="ARBA00008704"/>
    </source>
</evidence>
<protein>
    <recommendedName>
        <fullName evidence="4 16">Peroxisome assembly protein 12</fullName>
    </recommendedName>
    <alternativeName>
        <fullName evidence="14 16">Peroxin-12</fullName>
    </alternativeName>
</protein>
<evidence type="ECO:0000313" key="20">
    <source>
        <dbReference type="Proteomes" id="UP000243052"/>
    </source>
</evidence>
<name>A0A0X8HSZ2_9SACH</name>
<keyword evidence="6" id="KW-0812">Transmembrane</keyword>
<dbReference type="SUPFAM" id="SSF57850">
    <property type="entry name" value="RING/U-box"/>
    <property type="match status" value="1"/>
</dbReference>
<dbReference type="Pfam" id="PF04757">
    <property type="entry name" value="Pex2_Pex12"/>
    <property type="match status" value="1"/>
</dbReference>
<dbReference type="EMBL" id="CP014244">
    <property type="protein sequence ID" value="AMD20843.1"/>
    <property type="molecule type" value="Genomic_DNA"/>
</dbReference>
<dbReference type="InterPro" id="IPR013083">
    <property type="entry name" value="Znf_RING/FYVE/PHD"/>
</dbReference>
<evidence type="ECO:0000256" key="12">
    <source>
        <dbReference type="ARBA" id="ARBA00023136"/>
    </source>
</evidence>
<dbReference type="STRING" id="45286.A0A0X8HSZ2"/>
<gene>
    <name evidence="19" type="ORF">AW171_hschr42761</name>
</gene>
<dbReference type="InterPro" id="IPR006845">
    <property type="entry name" value="Pex_N"/>
</dbReference>
<dbReference type="PIRSF" id="PIRSF038074">
    <property type="entry name" value="Peroxisome_assembly_p12"/>
    <property type="match status" value="1"/>
</dbReference>
<evidence type="ECO:0000256" key="14">
    <source>
        <dbReference type="ARBA" id="ARBA00029692"/>
    </source>
</evidence>
<keyword evidence="8" id="KW-0863">Zinc-finger</keyword>
<dbReference type="PANTHER" id="PTHR12888:SF0">
    <property type="entry name" value="PEROXISOME ASSEMBLY PROTEIN 12"/>
    <property type="match status" value="1"/>
</dbReference>
<keyword evidence="9" id="KW-0862">Zinc</keyword>
<dbReference type="OrthoDB" id="107372at2759"/>
<evidence type="ECO:0000256" key="16">
    <source>
        <dbReference type="PIRNR" id="PIRNR038074"/>
    </source>
</evidence>
<dbReference type="InterPro" id="IPR017375">
    <property type="entry name" value="PEX12"/>
</dbReference>
<dbReference type="AlphaFoldDB" id="A0A0X8HSZ2"/>
<feature type="domain" description="Pex N-terminal" evidence="18">
    <location>
        <begin position="24"/>
        <end position="252"/>
    </location>
</feature>
<evidence type="ECO:0000256" key="9">
    <source>
        <dbReference type="ARBA" id="ARBA00022833"/>
    </source>
</evidence>
<comment type="similarity">
    <text evidence="3 16">Belongs to the pex2/pex10/pex12 family.</text>
</comment>
<dbReference type="GO" id="GO:0016562">
    <property type="term" value="P:protein import into peroxisome matrix, receptor recycling"/>
    <property type="evidence" value="ECO:0007669"/>
    <property type="project" value="UniProtKB-ARBA"/>
</dbReference>
<evidence type="ECO:0000259" key="18">
    <source>
        <dbReference type="Pfam" id="PF04757"/>
    </source>
</evidence>
<dbReference type="RefSeq" id="XP_017987839.1">
    <property type="nucleotide sequence ID" value="XM_018132350.1"/>
</dbReference>
<keyword evidence="7" id="KW-0479">Metal-binding</keyword>
<comment type="pathway">
    <text evidence="2">Protein modification; protein ubiquitination.</text>
</comment>
<dbReference type="Proteomes" id="UP000243052">
    <property type="component" value="Chromosome iv"/>
</dbReference>
<comment type="function">
    <text evidence="16">Component of a retrotranslocation channel required for peroxisome organization by mediating export of the PEX5 receptor from peroxisomes to the cytosol, thereby promoting PEX5 recycling.</text>
</comment>
<keyword evidence="10" id="KW-0653">Protein transport</keyword>
<keyword evidence="12 16" id="KW-0472">Membrane</keyword>
<evidence type="ECO:0000256" key="2">
    <source>
        <dbReference type="ARBA" id="ARBA00004906"/>
    </source>
</evidence>
<keyword evidence="13 16" id="KW-0576">Peroxisome</keyword>
<dbReference type="GO" id="GO:1990429">
    <property type="term" value="C:peroxisomal importomer complex"/>
    <property type="evidence" value="ECO:0007669"/>
    <property type="project" value="TreeGrafter"/>
</dbReference>
<keyword evidence="20" id="KW-1185">Reference proteome</keyword>
<sequence>MSFYSNLPVDATATPTLFEVISSQEIDGLLKPTFQYLSATVVGRYPSRTSIAFHSRFDELYACCKLLLEYYHLRKYSATFIEKSYGLQRESKRLAGSLSKLQVGAVLFDNVIVSYIRDKLEYWYTQLEGRRLAGRLTVWQRRFLDWYPSVRKLLAAFSLLCKLRYLSGRTRAASLLDHLASVEFRRFVYEAPAAKSGSIGNSADRIVRMNSAYYKAISGHFLGKMGKFIETLASGLFPTFIFAIRLLQQWNQQPDRKKDDLTEIPPPPPVTTETRDESDQGRICPVCESTVINPGVLQTGYVACYPCAVQYVSEHGVCPVLKTPVLGGTKGIRKLLC</sequence>
<feature type="region of interest" description="Disordered" evidence="17">
    <location>
        <begin position="255"/>
        <end position="278"/>
    </location>
</feature>
<evidence type="ECO:0000256" key="17">
    <source>
        <dbReference type="SAM" id="MobiDB-lite"/>
    </source>
</evidence>
<evidence type="ECO:0000256" key="8">
    <source>
        <dbReference type="ARBA" id="ARBA00022771"/>
    </source>
</evidence>
<evidence type="ECO:0000256" key="15">
    <source>
        <dbReference type="ARBA" id="ARBA00034505"/>
    </source>
</evidence>
<dbReference type="PANTHER" id="PTHR12888">
    <property type="entry name" value="PEROXISOME ASSEMBLY PROTEIN 12 PEROXIN-12"/>
    <property type="match status" value="1"/>
</dbReference>
<dbReference type="GeneID" id="28724108"/>
<evidence type="ECO:0000256" key="13">
    <source>
        <dbReference type="ARBA" id="ARBA00023140"/>
    </source>
</evidence>
<proteinExistence type="inferred from homology"/>
<organism evidence="19 20">
    <name type="scientific">Eremothecium sinecaudum</name>
    <dbReference type="NCBI Taxonomy" id="45286"/>
    <lineage>
        <taxon>Eukaryota</taxon>
        <taxon>Fungi</taxon>
        <taxon>Dikarya</taxon>
        <taxon>Ascomycota</taxon>
        <taxon>Saccharomycotina</taxon>
        <taxon>Saccharomycetes</taxon>
        <taxon>Saccharomycetales</taxon>
        <taxon>Saccharomycetaceae</taxon>
        <taxon>Eremothecium</taxon>
    </lineage>
</organism>
<dbReference type="Gene3D" id="3.30.40.10">
    <property type="entry name" value="Zinc/RING finger domain, C3HC4 (zinc finger)"/>
    <property type="match status" value="1"/>
</dbReference>
<evidence type="ECO:0000256" key="7">
    <source>
        <dbReference type="ARBA" id="ARBA00022723"/>
    </source>
</evidence>
<keyword evidence="11" id="KW-1133">Transmembrane helix</keyword>
<comment type="subunit">
    <text evidence="15">Component of the PEX2-PEX10-PEX12 retrotranslocation channel, composed of PEX2, PEX10 and PEX12.</text>
</comment>
<evidence type="ECO:0000256" key="11">
    <source>
        <dbReference type="ARBA" id="ARBA00022989"/>
    </source>
</evidence>
<evidence type="ECO:0000313" key="19">
    <source>
        <dbReference type="EMBL" id="AMD20843.1"/>
    </source>
</evidence>
<evidence type="ECO:0000256" key="5">
    <source>
        <dbReference type="ARBA" id="ARBA00022448"/>
    </source>
</evidence>
<evidence type="ECO:0000256" key="4">
    <source>
        <dbReference type="ARBA" id="ARBA00018980"/>
    </source>
</evidence>
<accession>A0A0X8HSZ2</accession>
<comment type="subcellular location">
    <subcellularLocation>
        <location evidence="1">Peroxisome membrane</location>
        <topology evidence="1">Multi-pass membrane protein</topology>
    </subcellularLocation>
</comment>
<evidence type="ECO:0000256" key="10">
    <source>
        <dbReference type="ARBA" id="ARBA00022927"/>
    </source>
</evidence>
<dbReference type="GO" id="GO:0005778">
    <property type="term" value="C:peroxisomal membrane"/>
    <property type="evidence" value="ECO:0007669"/>
    <property type="project" value="UniProtKB-SubCell"/>
</dbReference>
<dbReference type="GO" id="GO:0004842">
    <property type="term" value="F:ubiquitin-protein transferase activity"/>
    <property type="evidence" value="ECO:0007669"/>
    <property type="project" value="TreeGrafter"/>
</dbReference>
<evidence type="ECO:0000256" key="6">
    <source>
        <dbReference type="ARBA" id="ARBA00022692"/>
    </source>
</evidence>
<reference evidence="19 20" key="1">
    <citation type="submission" date="2016-01" db="EMBL/GenBank/DDBJ databases">
        <title>Genome sequence of the yeast Holleya sinecauda.</title>
        <authorList>
            <person name="Dietrich F.S."/>
        </authorList>
    </citation>
    <scope>NUCLEOTIDE SEQUENCE [LARGE SCALE GENOMIC DNA]</scope>
    <source>
        <strain evidence="19 20">ATCC 58844</strain>
    </source>
</reference>